<accession>A0A395J7I9</accession>
<dbReference type="EMBL" id="QKRW01000001">
    <property type="protein sequence ID" value="RAL68452.1"/>
    <property type="molecule type" value="Genomic_DNA"/>
</dbReference>
<name>A0A395J7I9_9HELO</name>
<reference evidence="2 3" key="1">
    <citation type="submission" date="2018-06" db="EMBL/GenBank/DDBJ databases">
        <title>Genome Sequence of the Brown Rot Fungal Pathogen Monilinia fructigena.</title>
        <authorList>
            <person name="Landi L."/>
            <person name="De Miccolis Angelini R.M."/>
            <person name="Pollastro S."/>
            <person name="Abate D."/>
            <person name="Faretra F."/>
            <person name="Romanazzi G."/>
        </authorList>
    </citation>
    <scope>NUCLEOTIDE SEQUENCE [LARGE SCALE GENOMIC DNA]</scope>
    <source>
        <strain evidence="2 3">Mfrg269</strain>
    </source>
</reference>
<sequence>MNVRFFDYRLHRWPWDVIMMGGDMAMRWICIIIVVLGEEEEGDIKPNPHLLRPDLAAAKRRVPAAAAAAAAPPKKNTASPPKTSSSEAKRTPVANPSSPTKANSKIPSSKMMEKKKEDEIPNAVLDSLFSCINEEKVLGSASAHDLVTLNVLSSSLGVKERHGEEPGAAEEAVCG</sequence>
<evidence type="ECO:0000313" key="2">
    <source>
        <dbReference type="EMBL" id="RAL68452.1"/>
    </source>
</evidence>
<dbReference type="Proteomes" id="UP000249056">
    <property type="component" value="Unassembled WGS sequence"/>
</dbReference>
<dbReference type="AlphaFoldDB" id="A0A395J7I9"/>
<organism evidence="2 3">
    <name type="scientific">Monilinia fructigena</name>
    <dbReference type="NCBI Taxonomy" id="38457"/>
    <lineage>
        <taxon>Eukaryota</taxon>
        <taxon>Fungi</taxon>
        <taxon>Dikarya</taxon>
        <taxon>Ascomycota</taxon>
        <taxon>Pezizomycotina</taxon>
        <taxon>Leotiomycetes</taxon>
        <taxon>Helotiales</taxon>
        <taxon>Sclerotiniaceae</taxon>
        <taxon>Monilinia</taxon>
    </lineage>
</organism>
<feature type="compositionally biased region" description="Low complexity" evidence="1">
    <location>
        <begin position="63"/>
        <end position="86"/>
    </location>
</feature>
<protein>
    <submittedName>
        <fullName evidence="2">Uncharacterized protein</fullName>
    </submittedName>
</protein>
<gene>
    <name evidence="2" type="ORF">DID88_007181</name>
</gene>
<proteinExistence type="predicted"/>
<dbReference type="OrthoDB" id="3509960at2759"/>
<evidence type="ECO:0000256" key="1">
    <source>
        <dbReference type="SAM" id="MobiDB-lite"/>
    </source>
</evidence>
<feature type="compositionally biased region" description="Polar residues" evidence="1">
    <location>
        <begin position="94"/>
        <end position="103"/>
    </location>
</feature>
<evidence type="ECO:0000313" key="3">
    <source>
        <dbReference type="Proteomes" id="UP000249056"/>
    </source>
</evidence>
<feature type="region of interest" description="Disordered" evidence="1">
    <location>
        <begin position="62"/>
        <end position="117"/>
    </location>
</feature>
<keyword evidence="3" id="KW-1185">Reference proteome</keyword>
<comment type="caution">
    <text evidence="2">The sequence shown here is derived from an EMBL/GenBank/DDBJ whole genome shotgun (WGS) entry which is preliminary data.</text>
</comment>